<dbReference type="EMBL" id="CAJEUB010000034">
    <property type="protein sequence ID" value="CAD1847071.1"/>
    <property type="molecule type" value="Genomic_DNA"/>
</dbReference>
<evidence type="ECO:0008006" key="2">
    <source>
        <dbReference type="Google" id="ProtNLM"/>
    </source>
</evidence>
<dbReference type="AlphaFoldDB" id="A0A6V7QW70"/>
<organism evidence="1">
    <name type="scientific">Ananas comosus var. bracteatus</name>
    <name type="common">red pineapple</name>
    <dbReference type="NCBI Taxonomy" id="296719"/>
    <lineage>
        <taxon>Eukaryota</taxon>
        <taxon>Viridiplantae</taxon>
        <taxon>Streptophyta</taxon>
        <taxon>Embryophyta</taxon>
        <taxon>Tracheophyta</taxon>
        <taxon>Spermatophyta</taxon>
        <taxon>Magnoliopsida</taxon>
        <taxon>Liliopsida</taxon>
        <taxon>Poales</taxon>
        <taxon>Bromeliaceae</taxon>
        <taxon>Bromelioideae</taxon>
        <taxon>Ananas</taxon>
    </lineage>
</organism>
<name>A0A6V7QW70_ANACO</name>
<evidence type="ECO:0000313" key="1">
    <source>
        <dbReference type="EMBL" id="CAD1847071.1"/>
    </source>
</evidence>
<gene>
    <name evidence="1" type="ORF">CB5_LOCUS30282</name>
</gene>
<protein>
    <recommendedName>
        <fullName evidence="2">Asp_protease_2 domain-containing protein</fullName>
    </recommendedName>
</protein>
<dbReference type="CDD" id="cd00303">
    <property type="entry name" value="retropepsin_like"/>
    <property type="match status" value="1"/>
</dbReference>
<dbReference type="PANTHER" id="PTHR35046">
    <property type="entry name" value="ZINC KNUCKLE (CCHC-TYPE) FAMILY PROTEIN"/>
    <property type="match status" value="1"/>
</dbReference>
<sequence length="176" mass="19948">MTAAVKEEEEDWRQRSIFQTRVLCGGKVCDLVVDGGSMENVISKDAVEKLKLPVEKHPQPYKIRWLKKGNEIPVTSRCLVRFTLGGNLDDEALCDVVPMDVGHILVGRPWLYDHDMEHHAKPNTYSFYRGNKKYTLHPLKEEVKELAGGSKTARLMGFCLLNNLKSSAKKRGSHMP</sequence>
<dbReference type="Gene3D" id="2.40.70.10">
    <property type="entry name" value="Acid Proteases"/>
    <property type="match status" value="1"/>
</dbReference>
<reference evidence="1" key="1">
    <citation type="submission" date="2020-07" db="EMBL/GenBank/DDBJ databases">
        <authorList>
            <person name="Lin J."/>
        </authorList>
    </citation>
    <scope>NUCLEOTIDE SEQUENCE</scope>
</reference>
<accession>A0A6V7QW70</accession>
<proteinExistence type="predicted"/>
<dbReference type="PANTHER" id="PTHR35046:SF26">
    <property type="entry name" value="RNA-DIRECTED DNA POLYMERASE"/>
    <property type="match status" value="1"/>
</dbReference>
<dbReference type="InterPro" id="IPR021109">
    <property type="entry name" value="Peptidase_aspartic_dom_sf"/>
</dbReference>